<feature type="compositionally biased region" description="Basic and acidic residues" evidence="1">
    <location>
        <begin position="252"/>
        <end position="267"/>
    </location>
</feature>
<evidence type="ECO:0000256" key="1">
    <source>
        <dbReference type="SAM" id="MobiDB-lite"/>
    </source>
</evidence>
<feature type="compositionally biased region" description="Basic residues" evidence="1">
    <location>
        <begin position="39"/>
        <end position="55"/>
    </location>
</feature>
<gene>
    <name evidence="2" type="ORF">AVDCRST_MAG30-4259</name>
</gene>
<dbReference type="AlphaFoldDB" id="A0A6J4U263"/>
<organism evidence="2">
    <name type="scientific">uncultured Solirubrobacteraceae bacterium</name>
    <dbReference type="NCBI Taxonomy" id="1162706"/>
    <lineage>
        <taxon>Bacteria</taxon>
        <taxon>Bacillati</taxon>
        <taxon>Actinomycetota</taxon>
        <taxon>Thermoleophilia</taxon>
        <taxon>Solirubrobacterales</taxon>
        <taxon>Solirubrobacteraceae</taxon>
        <taxon>environmental samples</taxon>
    </lineage>
</organism>
<feature type="compositionally biased region" description="Basic and acidic residues" evidence="1">
    <location>
        <begin position="220"/>
        <end position="231"/>
    </location>
</feature>
<feature type="non-terminal residue" evidence="2">
    <location>
        <position position="288"/>
    </location>
</feature>
<sequence>DRRKPPHRRHRDLPHRPGRHADVRRGPAGRGPLRPDHPRRPRRGRQPHRHRRRLLPVRGGGRPQRAADRQGAGRRRVAARRRDRRHEGRPRPAGRRVGARRLAGSPARGLRGLAARAGHGPRRPLPAAPPRPARPVRRVGRRAARAAGRGQGPLDRPLQRDGRPARGGARDLRRRVGAEPALPRLPRPDRQGRGRRVRGRRDRLPGLVAPRGHRRGRGARGADRRRPGDRRAPRRLAAAGRPRVAALAQLDHGPHPRVEPARDDPGVGRRGRSRALRGGARRDRRSGV</sequence>
<name>A0A6J4U263_9ACTN</name>
<evidence type="ECO:0000313" key="2">
    <source>
        <dbReference type="EMBL" id="CAA9536255.1"/>
    </source>
</evidence>
<feature type="compositionally biased region" description="Basic residues" evidence="1">
    <location>
        <begin position="134"/>
        <end position="144"/>
    </location>
</feature>
<feature type="region of interest" description="Disordered" evidence="1">
    <location>
        <begin position="1"/>
        <end position="288"/>
    </location>
</feature>
<feature type="compositionally biased region" description="Pro residues" evidence="1">
    <location>
        <begin position="123"/>
        <end position="133"/>
    </location>
</feature>
<feature type="compositionally biased region" description="Basic residues" evidence="1">
    <location>
        <begin position="1"/>
        <end position="18"/>
    </location>
</feature>
<feature type="compositionally biased region" description="Basic and acidic residues" evidence="1">
    <location>
        <begin position="157"/>
        <end position="177"/>
    </location>
</feature>
<feature type="compositionally biased region" description="Low complexity" evidence="1">
    <location>
        <begin position="145"/>
        <end position="154"/>
    </location>
</feature>
<feature type="compositionally biased region" description="Basic residues" evidence="1">
    <location>
        <begin position="72"/>
        <end position="84"/>
    </location>
</feature>
<accession>A0A6J4U263</accession>
<feature type="compositionally biased region" description="Low complexity" evidence="1">
    <location>
        <begin position="235"/>
        <end position="248"/>
    </location>
</feature>
<feature type="non-terminal residue" evidence="2">
    <location>
        <position position="1"/>
    </location>
</feature>
<dbReference type="EMBL" id="CADCVS010000557">
    <property type="protein sequence ID" value="CAA9536255.1"/>
    <property type="molecule type" value="Genomic_DNA"/>
</dbReference>
<feature type="compositionally biased region" description="Low complexity" evidence="1">
    <location>
        <begin position="100"/>
        <end position="118"/>
    </location>
</feature>
<proteinExistence type="predicted"/>
<reference evidence="2" key="1">
    <citation type="submission" date="2020-02" db="EMBL/GenBank/DDBJ databases">
        <authorList>
            <person name="Meier V. D."/>
        </authorList>
    </citation>
    <scope>NUCLEOTIDE SEQUENCE</scope>
    <source>
        <strain evidence="2">AVDCRST_MAG30</strain>
    </source>
</reference>
<protein>
    <submittedName>
        <fullName evidence="2">Oxidoreductase</fullName>
    </submittedName>
</protein>